<dbReference type="InterPro" id="IPR036049">
    <property type="entry name" value="Ribosomal_uL29_sf"/>
</dbReference>
<dbReference type="GO" id="GO:0005840">
    <property type="term" value="C:ribosome"/>
    <property type="evidence" value="ECO:0007669"/>
    <property type="project" value="UniProtKB-KW"/>
</dbReference>
<dbReference type="GO" id="GO:0006412">
    <property type="term" value="P:translation"/>
    <property type="evidence" value="ECO:0007669"/>
    <property type="project" value="UniProtKB-UniRule"/>
</dbReference>
<comment type="similarity">
    <text evidence="1 5">Belongs to the universal ribosomal protein uL29 family.</text>
</comment>
<dbReference type="STRING" id="319236.BST91_01830"/>
<dbReference type="eggNOG" id="COG0255">
    <property type="taxonomic scope" value="Bacteria"/>
</dbReference>
<proteinExistence type="inferred from homology"/>
<keyword evidence="2 5" id="KW-0689">Ribosomal protein</keyword>
<gene>
    <name evidence="5" type="primary">rpmC</name>
    <name evidence="6" type="ORF">JCM19294_1362</name>
</gene>
<dbReference type="Proteomes" id="UP000029221">
    <property type="component" value="Unassembled WGS sequence"/>
</dbReference>
<dbReference type="OrthoDB" id="5296761at2"/>
<evidence type="ECO:0000256" key="5">
    <source>
        <dbReference type="HAMAP-Rule" id="MF_00374"/>
    </source>
</evidence>
<dbReference type="NCBIfam" id="TIGR00012">
    <property type="entry name" value="L29"/>
    <property type="match status" value="1"/>
</dbReference>
<dbReference type="GO" id="GO:0003735">
    <property type="term" value="F:structural constituent of ribosome"/>
    <property type="evidence" value="ECO:0007669"/>
    <property type="project" value="InterPro"/>
</dbReference>
<dbReference type="GO" id="GO:1990904">
    <property type="term" value="C:ribonucleoprotein complex"/>
    <property type="evidence" value="ECO:0007669"/>
    <property type="project" value="UniProtKB-KW"/>
</dbReference>
<dbReference type="Gene3D" id="1.10.287.310">
    <property type="match status" value="1"/>
</dbReference>
<accession>A0A2S7TE38</accession>
<evidence type="ECO:0000256" key="4">
    <source>
        <dbReference type="ARBA" id="ARBA00035204"/>
    </source>
</evidence>
<keyword evidence="7" id="KW-1185">Reference proteome</keyword>
<dbReference type="HAMAP" id="MF_00374">
    <property type="entry name" value="Ribosomal_uL29"/>
    <property type="match status" value="1"/>
</dbReference>
<dbReference type="Pfam" id="PF00831">
    <property type="entry name" value="Ribosomal_L29"/>
    <property type="match status" value="1"/>
</dbReference>
<name>A0A090QP86_9FLAO</name>
<evidence type="ECO:0000256" key="2">
    <source>
        <dbReference type="ARBA" id="ARBA00022980"/>
    </source>
</evidence>
<dbReference type="EMBL" id="BBML01000005">
    <property type="protein sequence ID" value="GAK97316.1"/>
    <property type="molecule type" value="Genomic_DNA"/>
</dbReference>
<protein>
    <recommendedName>
        <fullName evidence="4 5">Large ribosomal subunit protein uL29</fullName>
    </recommendedName>
</protein>
<comment type="caution">
    <text evidence="6">The sequence shown here is derived from an EMBL/GenBank/DDBJ whole genome shotgun (WGS) entry which is preliminary data.</text>
</comment>
<dbReference type="SUPFAM" id="SSF46561">
    <property type="entry name" value="Ribosomal protein L29 (L29p)"/>
    <property type="match status" value="1"/>
</dbReference>
<sequence length="60" mass="6766">MKNADIAKLSETELQAKLAEFNSSYSELRRMHSMSPLDNPSEITKARKTIARLKTALNSK</sequence>
<evidence type="ECO:0000313" key="6">
    <source>
        <dbReference type="EMBL" id="GAK97316.1"/>
    </source>
</evidence>
<evidence type="ECO:0000313" key="7">
    <source>
        <dbReference type="Proteomes" id="UP000029221"/>
    </source>
</evidence>
<organism evidence="6 7">
    <name type="scientific">Nonlabens tegetincola</name>
    <dbReference type="NCBI Taxonomy" id="323273"/>
    <lineage>
        <taxon>Bacteria</taxon>
        <taxon>Pseudomonadati</taxon>
        <taxon>Bacteroidota</taxon>
        <taxon>Flavobacteriia</taxon>
        <taxon>Flavobacteriales</taxon>
        <taxon>Flavobacteriaceae</taxon>
        <taxon>Nonlabens</taxon>
    </lineage>
</organism>
<accession>A0A090QP86</accession>
<keyword evidence="3 5" id="KW-0687">Ribonucleoprotein</keyword>
<evidence type="ECO:0000256" key="3">
    <source>
        <dbReference type="ARBA" id="ARBA00023274"/>
    </source>
</evidence>
<dbReference type="RefSeq" id="WP_042278904.1">
    <property type="nucleotide sequence ID" value="NZ_BBML01000005.1"/>
</dbReference>
<reference evidence="6" key="1">
    <citation type="journal article" date="2014" name="Genome Announc.">
        <title>Draft Genome Sequences of Marine Flavobacterium Nonlabens Strains NR17, NR24, NR27, NR32, NR33, and Ara13.</title>
        <authorList>
            <person name="Nakanishi M."/>
            <person name="Meirelles P."/>
            <person name="Suzuki R."/>
            <person name="Takatani N."/>
            <person name="Mino S."/>
            <person name="Suda W."/>
            <person name="Oshima K."/>
            <person name="Hattori M."/>
            <person name="Ohkuma M."/>
            <person name="Hosokawa M."/>
            <person name="Miyashita K."/>
            <person name="Thompson F.L."/>
            <person name="Niwa A."/>
            <person name="Sawabe T."/>
            <person name="Sawabe T."/>
        </authorList>
    </citation>
    <scope>NUCLEOTIDE SEQUENCE [LARGE SCALE GENOMIC DNA]</scope>
    <source>
        <strain evidence="6">JCM 19294</strain>
    </source>
</reference>
<dbReference type="AlphaFoldDB" id="A0A090QP86"/>
<dbReference type="InterPro" id="IPR001854">
    <property type="entry name" value="Ribosomal_uL29"/>
</dbReference>
<evidence type="ECO:0000256" key="1">
    <source>
        <dbReference type="ARBA" id="ARBA00009254"/>
    </source>
</evidence>